<feature type="transmembrane region" description="Helical" evidence="2">
    <location>
        <begin position="204"/>
        <end position="221"/>
    </location>
</feature>
<feature type="region of interest" description="Disordered" evidence="1">
    <location>
        <begin position="319"/>
        <end position="340"/>
    </location>
</feature>
<feature type="transmembrane region" description="Helical" evidence="2">
    <location>
        <begin position="227"/>
        <end position="245"/>
    </location>
</feature>
<organism evidence="3 4">
    <name type="scientific">Candolleomyces eurysporus</name>
    <dbReference type="NCBI Taxonomy" id="2828524"/>
    <lineage>
        <taxon>Eukaryota</taxon>
        <taxon>Fungi</taxon>
        <taxon>Dikarya</taxon>
        <taxon>Basidiomycota</taxon>
        <taxon>Agaricomycotina</taxon>
        <taxon>Agaricomycetes</taxon>
        <taxon>Agaricomycetidae</taxon>
        <taxon>Agaricales</taxon>
        <taxon>Agaricineae</taxon>
        <taxon>Psathyrellaceae</taxon>
        <taxon>Candolleomyces</taxon>
    </lineage>
</organism>
<keyword evidence="2" id="KW-0812">Transmembrane</keyword>
<keyword evidence="2" id="KW-1133">Transmembrane helix</keyword>
<comment type="caution">
    <text evidence="3">The sequence shown here is derived from an EMBL/GenBank/DDBJ whole genome shotgun (WGS) entry which is preliminary data.</text>
</comment>
<dbReference type="OrthoDB" id="3032392at2759"/>
<gene>
    <name evidence="3" type="ORF">H1R20_g15707</name>
</gene>
<dbReference type="Proteomes" id="UP001140091">
    <property type="component" value="Unassembled WGS sequence"/>
</dbReference>
<evidence type="ECO:0000256" key="2">
    <source>
        <dbReference type="SAM" id="Phobius"/>
    </source>
</evidence>
<feature type="transmembrane region" description="Helical" evidence="2">
    <location>
        <begin position="104"/>
        <end position="125"/>
    </location>
</feature>
<reference evidence="3" key="1">
    <citation type="submission" date="2022-06" db="EMBL/GenBank/DDBJ databases">
        <title>Genome Sequence of Candolleomyces eurysporus.</title>
        <authorList>
            <person name="Buettner E."/>
        </authorList>
    </citation>
    <scope>NUCLEOTIDE SEQUENCE</scope>
    <source>
        <strain evidence="3">VTCC 930004</strain>
    </source>
</reference>
<evidence type="ECO:0000256" key="1">
    <source>
        <dbReference type="SAM" id="MobiDB-lite"/>
    </source>
</evidence>
<evidence type="ECO:0000313" key="3">
    <source>
        <dbReference type="EMBL" id="KAJ2921392.1"/>
    </source>
</evidence>
<keyword evidence="2" id="KW-0472">Membrane</keyword>
<name>A0A9W8IRY2_9AGAR</name>
<accession>A0A9W8IRY2</accession>
<dbReference type="EMBL" id="JANBPK010001612">
    <property type="protein sequence ID" value="KAJ2921392.1"/>
    <property type="molecule type" value="Genomic_DNA"/>
</dbReference>
<feature type="transmembrane region" description="Helical" evidence="2">
    <location>
        <begin position="132"/>
        <end position="155"/>
    </location>
</feature>
<feature type="non-terminal residue" evidence="3">
    <location>
        <position position="1"/>
    </location>
</feature>
<sequence length="340" mass="38793">MFYTAVDLNSSFLVSWWHNAVDGLYFLLFCIAVSIMRKTKTQSTFSSKLFMIGVILMFLLISLHNFTNVYRMIYAYATIPLENPYDPKAPITHLRNWHKWDCYMFAWVGALTTWIGDILVIYRCFVVWQRRYLVILFPCFLLLASFVTTAINLHWFRHPTSIPASVMKHVLRFTFPLNVVQNVVTTGLIAFHLVKVLRIIVESAFIYTAIQLIIAILFYIGHPSVPIVQHMSIPITGIAFVLIAVRTRIARAESSGVGTGRSEVSVPSAAGILPAWLRDDGYDTNHRRYRSGTGHLSASIPITVTTTTEQHRLEVLNHRPNHNVDMKLDHGEDSHQSMKV</sequence>
<keyword evidence="4" id="KW-1185">Reference proteome</keyword>
<feature type="transmembrane region" description="Helical" evidence="2">
    <location>
        <begin position="16"/>
        <end position="36"/>
    </location>
</feature>
<dbReference type="AlphaFoldDB" id="A0A9W8IRY2"/>
<proteinExistence type="predicted"/>
<evidence type="ECO:0000313" key="4">
    <source>
        <dbReference type="Proteomes" id="UP001140091"/>
    </source>
</evidence>
<feature type="transmembrane region" description="Helical" evidence="2">
    <location>
        <begin position="175"/>
        <end position="197"/>
    </location>
</feature>
<feature type="transmembrane region" description="Helical" evidence="2">
    <location>
        <begin position="48"/>
        <end position="66"/>
    </location>
</feature>
<protein>
    <submittedName>
        <fullName evidence="3">Uncharacterized protein</fullName>
    </submittedName>
</protein>